<accession>A0A222NZX4</accession>
<proteinExistence type="predicted"/>
<name>A0A222NZX4_9GAMM</name>
<dbReference type="AlphaFoldDB" id="A0A222NZX4"/>
<dbReference type="Proteomes" id="UP000201728">
    <property type="component" value="Chromosome"/>
</dbReference>
<reference evidence="2" key="1">
    <citation type="submission" date="2016-07" db="EMBL/GenBank/DDBJ databases">
        <authorList>
            <person name="Florea S."/>
            <person name="Webb J.S."/>
            <person name="Jaromczyk J."/>
            <person name="Schardl C.L."/>
        </authorList>
    </citation>
    <scope>NUCLEOTIDE SEQUENCE [LARGE SCALE GENOMIC DNA]</scope>
    <source>
        <strain evidence="2">CDC-D5610</strain>
    </source>
</reference>
<evidence type="ECO:0000313" key="2">
    <source>
        <dbReference type="Proteomes" id="UP000201728"/>
    </source>
</evidence>
<evidence type="ECO:0000313" key="1">
    <source>
        <dbReference type="EMBL" id="ASQ45163.1"/>
    </source>
</evidence>
<dbReference type="EMBL" id="CP016397">
    <property type="protein sequence ID" value="ASQ45163.1"/>
    <property type="molecule type" value="Genomic_DNA"/>
</dbReference>
<organism evidence="1 2">
    <name type="scientific">Legionella clemsonensis</name>
    <dbReference type="NCBI Taxonomy" id="1867846"/>
    <lineage>
        <taxon>Bacteria</taxon>
        <taxon>Pseudomonadati</taxon>
        <taxon>Pseudomonadota</taxon>
        <taxon>Gammaproteobacteria</taxon>
        <taxon>Legionellales</taxon>
        <taxon>Legionellaceae</taxon>
        <taxon>Legionella</taxon>
    </lineage>
</organism>
<sequence length="48" mass="5722">MQFYRPFVEDKMSTQLNNITIKILFSPLSDIVEIYQEFIKKITRVPSV</sequence>
<keyword evidence="2" id="KW-1185">Reference proteome</keyword>
<dbReference type="KEGG" id="lcd:clem_03025"/>
<gene>
    <name evidence="1" type="ORF">clem_03025</name>
</gene>
<protein>
    <submittedName>
        <fullName evidence="1">Uncharacterized protein</fullName>
    </submittedName>
</protein>